<dbReference type="InterPro" id="IPR034571">
    <property type="entry name" value="APEM9"/>
</dbReference>
<proteinExistence type="predicted"/>
<keyword evidence="2" id="KW-1133">Transmembrane helix</keyword>
<accession>A0AAV3QSG8</accession>
<keyword evidence="4" id="KW-1185">Reference proteome</keyword>
<feature type="compositionally biased region" description="Polar residues" evidence="1">
    <location>
        <begin position="206"/>
        <end position="216"/>
    </location>
</feature>
<evidence type="ECO:0000256" key="1">
    <source>
        <dbReference type="SAM" id="MobiDB-lite"/>
    </source>
</evidence>
<gene>
    <name evidence="3" type="ORF">LIER_21380</name>
</gene>
<dbReference type="PANTHER" id="PTHR36361">
    <property type="entry name" value="PROTEIN APEM9"/>
    <property type="match status" value="1"/>
</dbReference>
<reference evidence="3 4" key="1">
    <citation type="submission" date="2024-01" db="EMBL/GenBank/DDBJ databases">
        <title>The complete chloroplast genome sequence of Lithospermum erythrorhizon: insights into the phylogenetic relationship among Boraginaceae species and the maternal lineages of purple gromwells.</title>
        <authorList>
            <person name="Okada T."/>
            <person name="Watanabe K."/>
        </authorList>
    </citation>
    <scope>NUCLEOTIDE SEQUENCE [LARGE SCALE GENOMIC DNA]</scope>
</reference>
<name>A0AAV3QSG8_LITER</name>
<evidence type="ECO:0000313" key="3">
    <source>
        <dbReference type="EMBL" id="GAA0166156.1"/>
    </source>
</evidence>
<dbReference type="GO" id="GO:0015919">
    <property type="term" value="P:peroxisomal membrane transport"/>
    <property type="evidence" value="ECO:0007669"/>
    <property type="project" value="InterPro"/>
</dbReference>
<sequence>MEALINDSPSWEQIDRCESYLVCCMFDEAASLASSVIKNLCAGKYESNEFIESYEVDDMLESAGMVLVQSLNGLGRASEILDELNLLYNDAAIPVQVLHTGACIQITEKSFSGVQEFLEDFFQKWTYVKDGYYVRAEGGSSDMDKYKNGFQSTLKIDNYLEIVDLYVTFLVSVKEDMDLAISWVREASLPEGKQQELLKRLHSRNSSKVTTSSQASLPDETDSSSLQNGKEYNGSPGDSKAKYLASSENARREAILKLSGQKGRCFWWFRTITLRFGSNRFDISNGNMFLACLALIIYYVMRRKQINLKRFIEKQVLNMKNSLVDLWKLAFSYQVNPLAAVQAIPTLTQGSR</sequence>
<comment type="caution">
    <text evidence="3">The sequence shown here is derived from an EMBL/GenBank/DDBJ whole genome shotgun (WGS) entry which is preliminary data.</text>
</comment>
<dbReference type="EMBL" id="BAABME010005629">
    <property type="protein sequence ID" value="GAA0166156.1"/>
    <property type="molecule type" value="Genomic_DNA"/>
</dbReference>
<feature type="region of interest" description="Disordered" evidence="1">
    <location>
        <begin position="203"/>
        <end position="240"/>
    </location>
</feature>
<feature type="transmembrane region" description="Helical" evidence="2">
    <location>
        <begin position="283"/>
        <end position="301"/>
    </location>
</feature>
<keyword evidence="2" id="KW-0472">Membrane</keyword>
<protein>
    <submittedName>
        <fullName evidence="3">Uncharacterized protein</fullName>
    </submittedName>
</protein>
<organism evidence="3 4">
    <name type="scientific">Lithospermum erythrorhizon</name>
    <name type="common">Purple gromwell</name>
    <name type="synonym">Lithospermum officinale var. erythrorhizon</name>
    <dbReference type="NCBI Taxonomy" id="34254"/>
    <lineage>
        <taxon>Eukaryota</taxon>
        <taxon>Viridiplantae</taxon>
        <taxon>Streptophyta</taxon>
        <taxon>Embryophyta</taxon>
        <taxon>Tracheophyta</taxon>
        <taxon>Spermatophyta</taxon>
        <taxon>Magnoliopsida</taxon>
        <taxon>eudicotyledons</taxon>
        <taxon>Gunneridae</taxon>
        <taxon>Pentapetalae</taxon>
        <taxon>asterids</taxon>
        <taxon>lamiids</taxon>
        <taxon>Boraginales</taxon>
        <taxon>Boraginaceae</taxon>
        <taxon>Boraginoideae</taxon>
        <taxon>Lithospermeae</taxon>
        <taxon>Lithospermum</taxon>
    </lineage>
</organism>
<dbReference type="PANTHER" id="PTHR36361:SF1">
    <property type="entry name" value="PROTEIN APEM9"/>
    <property type="match status" value="1"/>
</dbReference>
<evidence type="ECO:0000256" key="2">
    <source>
        <dbReference type="SAM" id="Phobius"/>
    </source>
</evidence>
<dbReference type="Proteomes" id="UP001454036">
    <property type="component" value="Unassembled WGS sequence"/>
</dbReference>
<keyword evidence="2" id="KW-0812">Transmembrane</keyword>
<dbReference type="AlphaFoldDB" id="A0AAV3QSG8"/>
<evidence type="ECO:0000313" key="4">
    <source>
        <dbReference type="Proteomes" id="UP001454036"/>
    </source>
</evidence>